<evidence type="ECO:0000313" key="1">
    <source>
        <dbReference type="EMBL" id="MDB8003021.1"/>
    </source>
</evidence>
<accession>A0AAW6CVX3</accession>
<dbReference type="EMBL" id="JAQLXW010000003">
    <property type="protein sequence ID" value="MDB8003021.1"/>
    <property type="molecule type" value="Genomic_DNA"/>
</dbReference>
<gene>
    <name evidence="1" type="ORF">PNE09_02945</name>
</gene>
<protein>
    <submittedName>
        <fullName evidence="1">Uncharacterized protein</fullName>
    </submittedName>
</protein>
<dbReference type="AlphaFoldDB" id="A0AAW6CVX3"/>
<comment type="caution">
    <text evidence="1">The sequence shown here is derived from an EMBL/GenBank/DDBJ whole genome shotgun (WGS) entry which is preliminary data.</text>
</comment>
<reference evidence="1" key="1">
    <citation type="submission" date="2023-01" db="EMBL/GenBank/DDBJ databases">
        <title>Human gut microbiome strain richness.</title>
        <authorList>
            <person name="Chen-Liaw A."/>
        </authorList>
    </citation>
    <scope>NUCLEOTIDE SEQUENCE</scope>
    <source>
        <strain evidence="1">1001283st1_G1_1001283B150217_161031</strain>
    </source>
</reference>
<organism evidence="1 2">
    <name type="scientific">[Eubacterium] siraeum</name>
    <dbReference type="NCBI Taxonomy" id="39492"/>
    <lineage>
        <taxon>Bacteria</taxon>
        <taxon>Bacillati</taxon>
        <taxon>Bacillota</taxon>
        <taxon>Clostridia</taxon>
        <taxon>Eubacteriales</taxon>
        <taxon>Oscillospiraceae</taxon>
        <taxon>Oscillospiraceae incertae sedis</taxon>
    </lineage>
</organism>
<proteinExistence type="predicted"/>
<sequence>MLFEKYDTFIGVVIECKGIRYWVNCGNEMFKVVCKANLAKGEKVLFGVTNYLISREGITYYANVESVYEKTA</sequence>
<evidence type="ECO:0000313" key="2">
    <source>
        <dbReference type="Proteomes" id="UP001210809"/>
    </source>
</evidence>
<name>A0AAW6CVX3_9FIRM</name>
<dbReference type="Proteomes" id="UP001210809">
    <property type="component" value="Unassembled WGS sequence"/>
</dbReference>